<dbReference type="InterPro" id="IPR000668">
    <property type="entry name" value="Peptidase_C1A_C"/>
</dbReference>
<organism evidence="3 4">
    <name type="scientific">Hufsiella ginkgonis</name>
    <dbReference type="NCBI Taxonomy" id="2695274"/>
    <lineage>
        <taxon>Bacteria</taxon>
        <taxon>Pseudomonadati</taxon>
        <taxon>Bacteroidota</taxon>
        <taxon>Sphingobacteriia</taxon>
        <taxon>Sphingobacteriales</taxon>
        <taxon>Sphingobacteriaceae</taxon>
        <taxon>Hufsiella</taxon>
    </lineage>
</organism>
<evidence type="ECO:0000259" key="1">
    <source>
        <dbReference type="Pfam" id="PF00112"/>
    </source>
</evidence>
<reference evidence="3 4" key="1">
    <citation type="submission" date="2019-11" db="EMBL/GenBank/DDBJ databases">
        <title>Pedobacter sp. HMF7056 Genome sequencing and assembly.</title>
        <authorList>
            <person name="Kang H."/>
            <person name="Kim H."/>
            <person name="Joh K."/>
        </authorList>
    </citation>
    <scope>NUCLEOTIDE SEQUENCE [LARGE SCALE GENOMIC DNA]</scope>
    <source>
        <strain evidence="3 4">HMF7056</strain>
    </source>
</reference>
<protein>
    <recommendedName>
        <fullName evidence="5">Peptidase C1A papain C-terminal domain-containing protein</fullName>
    </recommendedName>
</protein>
<dbReference type="InterPro" id="IPR043708">
    <property type="entry name" value="DUF5648"/>
</dbReference>
<evidence type="ECO:0008006" key="5">
    <source>
        <dbReference type="Google" id="ProtNLM"/>
    </source>
</evidence>
<gene>
    <name evidence="3" type="ORF">GS398_11695</name>
</gene>
<name>A0A7K1XY99_9SPHI</name>
<evidence type="ECO:0000259" key="2">
    <source>
        <dbReference type="Pfam" id="PF18885"/>
    </source>
</evidence>
<dbReference type="Proteomes" id="UP000451233">
    <property type="component" value="Unassembled WGS sequence"/>
</dbReference>
<dbReference type="Pfam" id="PF18885">
    <property type="entry name" value="DUF5648"/>
    <property type="match status" value="1"/>
</dbReference>
<evidence type="ECO:0000313" key="3">
    <source>
        <dbReference type="EMBL" id="MXV15971.1"/>
    </source>
</evidence>
<dbReference type="GO" id="GO:0008234">
    <property type="term" value="F:cysteine-type peptidase activity"/>
    <property type="evidence" value="ECO:0007669"/>
    <property type="project" value="InterPro"/>
</dbReference>
<dbReference type="Gene3D" id="3.90.70.10">
    <property type="entry name" value="Cysteine proteinases"/>
    <property type="match status" value="1"/>
</dbReference>
<dbReference type="InterPro" id="IPR025660">
    <property type="entry name" value="Pept_his_AS"/>
</dbReference>
<dbReference type="PROSITE" id="PS00639">
    <property type="entry name" value="THIOL_PROTEASE_HIS"/>
    <property type="match status" value="1"/>
</dbReference>
<evidence type="ECO:0000313" key="4">
    <source>
        <dbReference type="Proteomes" id="UP000451233"/>
    </source>
</evidence>
<dbReference type="CDD" id="cd02619">
    <property type="entry name" value="Peptidase_C1"/>
    <property type="match status" value="1"/>
</dbReference>
<dbReference type="RefSeq" id="WP_160906935.1">
    <property type="nucleotide sequence ID" value="NZ_WVHS01000002.1"/>
</dbReference>
<proteinExistence type="predicted"/>
<dbReference type="InterPro" id="IPR038765">
    <property type="entry name" value="Papain-like_cys_pep_sf"/>
</dbReference>
<dbReference type="AlphaFoldDB" id="A0A7K1XY99"/>
<dbReference type="GO" id="GO:0006508">
    <property type="term" value="P:proteolysis"/>
    <property type="evidence" value="ECO:0007669"/>
    <property type="project" value="InterPro"/>
</dbReference>
<feature type="domain" description="DUF5648" evidence="2">
    <location>
        <begin position="302"/>
        <end position="427"/>
    </location>
</feature>
<dbReference type="PROSITE" id="PS51257">
    <property type="entry name" value="PROKAR_LIPOPROTEIN"/>
    <property type="match status" value="1"/>
</dbReference>
<comment type="caution">
    <text evidence="3">The sequence shown here is derived from an EMBL/GenBank/DDBJ whole genome shotgun (WGS) entry which is preliminary data.</text>
</comment>
<accession>A0A7K1XY99</accession>
<feature type="domain" description="Peptidase C1A papain C-terminal" evidence="1">
    <location>
        <begin position="155"/>
        <end position="269"/>
    </location>
</feature>
<dbReference type="EMBL" id="WVHS01000002">
    <property type="protein sequence ID" value="MXV15971.1"/>
    <property type="molecule type" value="Genomic_DNA"/>
</dbReference>
<sequence length="430" mass="46624">MKKHYLAVLWAFLLVLTIGSCKKNQPGASDEAKPKHGLGAILDNKAYQKIQPADFNEIRKTLSKLGYSADRVSVLPGSVILNHPAAGDQGFTGTCVSWSIGYALMGTLNNEFPTVNVVNPRSGWYIYQKDHSAVGNCSDQDGMTIVNGMTIATNSGVPAESLDPSLGSPCVAPSSTVNADAATNKVLYRYGTISNLTQIKTALSLHLPVEMGFNVFDSFDDAFFFGTTFSSVSGNYRGAHAVCIVGYDDAKNAVLIQNSWGTFGGDATYPGCMWLDYGVLFNGAMGTQLFVASPDSGSPQEVFEFYNSSLGNHALSLNYGLPSLHAGWNHNAQPFKAYAKNLTGTVPVYQFLNNSNADHVYTTNRYPGFGPYYVYDGIVFYAYSYNAPGTVPVYEFWHGSGDHFYSTNINAASPFPGWTYNGLPFYTLPN</sequence>
<dbReference type="SUPFAM" id="SSF54001">
    <property type="entry name" value="Cysteine proteinases"/>
    <property type="match status" value="1"/>
</dbReference>
<keyword evidence="4" id="KW-1185">Reference proteome</keyword>
<dbReference type="Pfam" id="PF00112">
    <property type="entry name" value="Peptidase_C1"/>
    <property type="match status" value="1"/>
</dbReference>